<keyword evidence="9" id="KW-1185">Reference proteome</keyword>
<evidence type="ECO:0000256" key="6">
    <source>
        <dbReference type="ARBA" id="ARBA00023026"/>
    </source>
</evidence>
<dbReference type="GO" id="GO:0004197">
    <property type="term" value="F:cysteine-type endopeptidase activity"/>
    <property type="evidence" value="ECO:0007669"/>
    <property type="project" value="InterPro"/>
</dbReference>
<comment type="subcellular location">
    <subcellularLocation>
        <location evidence="1">Secreted</location>
    </subcellularLocation>
</comment>
<name>A0A2U2DTT7_9HYPH</name>
<keyword evidence="5" id="KW-0788">Thiol protease</keyword>
<dbReference type="SUPFAM" id="SSF54001">
    <property type="entry name" value="Cysteine proteinases"/>
    <property type="match status" value="1"/>
</dbReference>
<keyword evidence="4" id="KW-0378">Hydrolase</keyword>
<evidence type="ECO:0000313" key="9">
    <source>
        <dbReference type="Proteomes" id="UP000245252"/>
    </source>
</evidence>
<dbReference type="OrthoDB" id="6852685at2"/>
<evidence type="ECO:0000259" key="7">
    <source>
        <dbReference type="Pfam" id="PF03543"/>
    </source>
</evidence>
<evidence type="ECO:0000256" key="2">
    <source>
        <dbReference type="ARBA" id="ARBA00022525"/>
    </source>
</evidence>
<evidence type="ECO:0000256" key="1">
    <source>
        <dbReference type="ARBA" id="ARBA00004613"/>
    </source>
</evidence>
<dbReference type="InterPro" id="IPR038765">
    <property type="entry name" value="Papain-like_cys_pep_sf"/>
</dbReference>
<sequence>MRVKAAGGSAKIGHVRCCRVSNVDAGPIARQAFEPLEHDVSKSCAEEALQGYARFQKRRIAVGLAQFVVKQYIKVLASSAKKHNGFQTSAYSQCLEPVNSIISKHETTREGICEATSAKWIAMHANDSSLFNWIYDDNGKINKAAVVNLAFNQIHGETLRDPSGKTDQDRASEIYLFSQGLMRRTKTVQGVGGLRQERTIMEGNKSSGNVGVQLSNGLVSSKITAGFYVMIGVYGPGGGHCMAAFIGQDVCLFDPNFGEYWFPNRGDFVKWFQSAFWLPYRVGRLDARFTLREYGVRMKFVTKQGEMNGKRIGGKY</sequence>
<dbReference type="CDD" id="cd20498">
    <property type="entry name" value="C58_YopT"/>
    <property type="match status" value="1"/>
</dbReference>
<dbReference type="Pfam" id="PF03543">
    <property type="entry name" value="Peptidase_C58"/>
    <property type="match status" value="1"/>
</dbReference>
<evidence type="ECO:0000256" key="4">
    <source>
        <dbReference type="ARBA" id="ARBA00022801"/>
    </source>
</evidence>
<evidence type="ECO:0000256" key="3">
    <source>
        <dbReference type="ARBA" id="ARBA00022670"/>
    </source>
</evidence>
<accession>A0A2U2DTT7</accession>
<dbReference type="Gene3D" id="3.90.70.20">
    <property type="match status" value="1"/>
</dbReference>
<dbReference type="GO" id="GO:0005576">
    <property type="term" value="C:extracellular region"/>
    <property type="evidence" value="ECO:0007669"/>
    <property type="project" value="UniProtKB-SubCell"/>
</dbReference>
<dbReference type="EMBL" id="QFBC01000003">
    <property type="protein sequence ID" value="PWE56639.1"/>
    <property type="molecule type" value="Genomic_DNA"/>
</dbReference>
<comment type="caution">
    <text evidence="8">The sequence shown here is derived from an EMBL/GenBank/DDBJ whole genome shotgun (WGS) entry which is preliminary data.</text>
</comment>
<dbReference type="GO" id="GO:0006508">
    <property type="term" value="P:proteolysis"/>
    <property type="evidence" value="ECO:0007669"/>
    <property type="project" value="UniProtKB-KW"/>
</dbReference>
<dbReference type="InterPro" id="IPR003951">
    <property type="entry name" value="Peptidase_C58"/>
</dbReference>
<dbReference type="AlphaFoldDB" id="A0A2U2DTT7"/>
<dbReference type="Proteomes" id="UP000245252">
    <property type="component" value="Unassembled WGS sequence"/>
</dbReference>
<gene>
    <name evidence="8" type="ORF">DEM27_09730</name>
</gene>
<evidence type="ECO:0000256" key="5">
    <source>
        <dbReference type="ARBA" id="ARBA00022807"/>
    </source>
</evidence>
<dbReference type="PRINTS" id="PR01376">
    <property type="entry name" value="BACSURFANTGN"/>
</dbReference>
<dbReference type="InterPro" id="IPR006473">
    <property type="entry name" value="Peptidase_C58_Yopt"/>
</dbReference>
<organism evidence="8 9">
    <name type="scientific">Metarhizobium album</name>
    <dbReference type="NCBI Taxonomy" id="2182425"/>
    <lineage>
        <taxon>Bacteria</taxon>
        <taxon>Pseudomonadati</taxon>
        <taxon>Pseudomonadota</taxon>
        <taxon>Alphaproteobacteria</taxon>
        <taxon>Hyphomicrobiales</taxon>
        <taxon>Rhizobiaceae</taxon>
        <taxon>Metarhizobium</taxon>
    </lineage>
</organism>
<proteinExistence type="predicted"/>
<evidence type="ECO:0000313" key="8">
    <source>
        <dbReference type="EMBL" id="PWE56639.1"/>
    </source>
</evidence>
<keyword evidence="3" id="KW-0645">Protease</keyword>
<keyword evidence="2" id="KW-0964">Secreted</keyword>
<reference evidence="8 9" key="1">
    <citation type="submission" date="2018-05" db="EMBL/GenBank/DDBJ databases">
        <title>The draft genome of strain NS-104.</title>
        <authorList>
            <person name="Hang P."/>
            <person name="Jiang J."/>
        </authorList>
    </citation>
    <scope>NUCLEOTIDE SEQUENCE [LARGE SCALE GENOMIC DNA]</scope>
    <source>
        <strain evidence="8 9">NS-104</strain>
    </source>
</reference>
<protein>
    <recommendedName>
        <fullName evidence="7">Peptidase C58 YopT-type domain-containing protein</fullName>
    </recommendedName>
</protein>
<keyword evidence="6" id="KW-0843">Virulence</keyword>
<feature type="domain" description="Peptidase C58 YopT-type" evidence="7">
    <location>
        <begin position="81"/>
        <end position="278"/>
    </location>
</feature>